<accession>A0AAD4N6U4</accession>
<evidence type="ECO:0000259" key="1">
    <source>
        <dbReference type="PROSITE" id="PS51782"/>
    </source>
</evidence>
<reference evidence="2" key="1">
    <citation type="submission" date="2022-01" db="EMBL/GenBank/DDBJ databases">
        <title>Genome Sequence Resource for Two Populations of Ditylenchus destructor, the Migratory Endoparasitic Phytonematode.</title>
        <authorList>
            <person name="Zhang H."/>
            <person name="Lin R."/>
            <person name="Xie B."/>
        </authorList>
    </citation>
    <scope>NUCLEOTIDE SEQUENCE</scope>
    <source>
        <strain evidence="2">BazhouSP</strain>
    </source>
</reference>
<proteinExistence type="predicted"/>
<comment type="caution">
    <text evidence="2">The sequence shown here is derived from an EMBL/GenBank/DDBJ whole genome shotgun (WGS) entry which is preliminary data.</text>
</comment>
<dbReference type="PROSITE" id="PS51782">
    <property type="entry name" value="LYSM"/>
    <property type="match status" value="1"/>
</dbReference>
<dbReference type="SMART" id="SM00257">
    <property type="entry name" value="LysM"/>
    <property type="match status" value="1"/>
</dbReference>
<evidence type="ECO:0000313" key="3">
    <source>
        <dbReference type="Proteomes" id="UP001201812"/>
    </source>
</evidence>
<dbReference type="InterPro" id="IPR036779">
    <property type="entry name" value="LysM_dom_sf"/>
</dbReference>
<feature type="domain" description="LysM" evidence="1">
    <location>
        <begin position="9"/>
        <end position="52"/>
    </location>
</feature>
<gene>
    <name evidence="2" type="ORF">DdX_06212</name>
</gene>
<dbReference type="Pfam" id="PF01476">
    <property type="entry name" value="LysM"/>
    <property type="match status" value="1"/>
</dbReference>
<dbReference type="InterPro" id="IPR018392">
    <property type="entry name" value="LysM"/>
</dbReference>
<organism evidence="2 3">
    <name type="scientific">Ditylenchus destructor</name>
    <dbReference type="NCBI Taxonomy" id="166010"/>
    <lineage>
        <taxon>Eukaryota</taxon>
        <taxon>Metazoa</taxon>
        <taxon>Ecdysozoa</taxon>
        <taxon>Nematoda</taxon>
        <taxon>Chromadorea</taxon>
        <taxon>Rhabditida</taxon>
        <taxon>Tylenchina</taxon>
        <taxon>Tylenchomorpha</taxon>
        <taxon>Sphaerularioidea</taxon>
        <taxon>Anguinidae</taxon>
        <taxon>Anguininae</taxon>
        <taxon>Ditylenchus</taxon>
    </lineage>
</organism>
<sequence length="130" mass="13837">MGLVSMGMMNYEVRASDTLEGIAAAHDCTVGQLVKLNKMHSRMVFSGQKILVPVPIPEPPSTYSTAEIGAKTSTITTNLPQITPRTAIPAPSHNNISTTATVSAPSTNNSSKFIAQSVTQKGWDSLNFEC</sequence>
<evidence type="ECO:0000313" key="2">
    <source>
        <dbReference type="EMBL" id="KAI1719087.1"/>
    </source>
</evidence>
<dbReference type="Proteomes" id="UP001201812">
    <property type="component" value="Unassembled WGS sequence"/>
</dbReference>
<dbReference type="Gene3D" id="3.10.350.10">
    <property type="entry name" value="LysM domain"/>
    <property type="match status" value="1"/>
</dbReference>
<name>A0AAD4N6U4_9BILA</name>
<protein>
    <submittedName>
        <fullName evidence="2">LysM domain-containing protein</fullName>
    </submittedName>
</protein>
<dbReference type="SUPFAM" id="SSF54106">
    <property type="entry name" value="LysM domain"/>
    <property type="match status" value="1"/>
</dbReference>
<dbReference type="EMBL" id="JAKKPZ010000007">
    <property type="protein sequence ID" value="KAI1719087.1"/>
    <property type="molecule type" value="Genomic_DNA"/>
</dbReference>
<keyword evidence="3" id="KW-1185">Reference proteome</keyword>
<dbReference type="AlphaFoldDB" id="A0AAD4N6U4"/>
<dbReference type="CDD" id="cd00118">
    <property type="entry name" value="LysM"/>
    <property type="match status" value="1"/>
</dbReference>